<proteinExistence type="predicted"/>
<dbReference type="EMBL" id="JAJTTA010000002">
    <property type="protein sequence ID" value="MCF0039796.1"/>
    <property type="molecule type" value="Genomic_DNA"/>
</dbReference>
<protein>
    <submittedName>
        <fullName evidence="1">Uncharacterized protein</fullName>
    </submittedName>
</protein>
<dbReference type="AlphaFoldDB" id="A0A9X1P6S8"/>
<sequence>MKQSFTLLLLLFICSSVVRGQKAKDILEDGIPVQSDGSIFIKFSDNSIKYYAGDLPKRSLSIKDSIIFLPKNSSINVFIKPLNPLNFSFNSETKIVIDQIDADAANAQKSILELNSKFNGAAARSMIATATCPFGGLESSLKKIKDSLEVDTKPKIVKLFKSLKGLSFNSEDQTISTLNDVEKQIDDLDKHYKRIVAAIATFRDDVKNFTCPVATDNPFIIKYIFDQLAAEAERVQVMQYRRVNNLKRAYDIVKKAQVDASEEKDGLRWCTFVKEVEIEKGKISIFTITIYKSGFRLSNSDDESIEVDEIIENSKVEVTKATIRFRRFQRFVPEVSAGVAYVDLSYPKYGIDKDAASNEQRVVNSGNDNMKRINITGMINYNYFIQNSQVHPFVQLGAGANIDFPVLLIGGGLRFNFVGGSRLAFAGGIASSWIKSLDKLKLGSVVNSQADLDSDIRYQFAKPKVYFGVQFGF</sequence>
<evidence type="ECO:0000313" key="2">
    <source>
        <dbReference type="Proteomes" id="UP001139700"/>
    </source>
</evidence>
<dbReference type="RefSeq" id="WP_234612235.1">
    <property type="nucleotide sequence ID" value="NZ_CP098806.1"/>
</dbReference>
<accession>A0A9X1P6S8</accession>
<name>A0A9X1P6S8_9BACT</name>
<gene>
    <name evidence="1" type="ORF">LXM24_06840</name>
</gene>
<reference evidence="1" key="1">
    <citation type="submission" date="2021-12" db="EMBL/GenBank/DDBJ databases">
        <title>Novel species in genus Dyadobacter.</title>
        <authorList>
            <person name="Ma C."/>
        </authorList>
    </citation>
    <scope>NUCLEOTIDE SEQUENCE</scope>
    <source>
        <strain evidence="1">CY399</strain>
    </source>
</reference>
<comment type="caution">
    <text evidence="1">The sequence shown here is derived from an EMBL/GenBank/DDBJ whole genome shotgun (WGS) entry which is preliminary data.</text>
</comment>
<organism evidence="1 2">
    <name type="scientific">Dyadobacter fanqingshengii</name>
    <dbReference type="NCBI Taxonomy" id="2906443"/>
    <lineage>
        <taxon>Bacteria</taxon>
        <taxon>Pseudomonadati</taxon>
        <taxon>Bacteroidota</taxon>
        <taxon>Cytophagia</taxon>
        <taxon>Cytophagales</taxon>
        <taxon>Spirosomataceae</taxon>
        <taxon>Dyadobacter</taxon>
    </lineage>
</organism>
<evidence type="ECO:0000313" key="1">
    <source>
        <dbReference type="EMBL" id="MCF0039796.1"/>
    </source>
</evidence>
<keyword evidence="2" id="KW-1185">Reference proteome</keyword>
<dbReference type="Proteomes" id="UP001139700">
    <property type="component" value="Unassembled WGS sequence"/>
</dbReference>